<dbReference type="InterPro" id="IPR006179">
    <property type="entry name" value="5_nucleotidase/apyrase"/>
</dbReference>
<evidence type="ECO:0000313" key="6">
    <source>
        <dbReference type="EMBL" id="OZI53102.1"/>
    </source>
</evidence>
<dbReference type="Gene3D" id="3.60.21.10">
    <property type="match status" value="1"/>
</dbReference>
<feature type="signal peptide" evidence="3">
    <location>
        <begin position="1"/>
        <end position="20"/>
    </location>
</feature>
<evidence type="ECO:0000259" key="4">
    <source>
        <dbReference type="Pfam" id="PF00149"/>
    </source>
</evidence>
<dbReference type="PROSITE" id="PS51257">
    <property type="entry name" value="PROKAR_LIPOPROTEIN"/>
    <property type="match status" value="1"/>
</dbReference>
<evidence type="ECO:0000256" key="1">
    <source>
        <dbReference type="ARBA" id="ARBA00006654"/>
    </source>
</evidence>
<dbReference type="PRINTS" id="PR01607">
    <property type="entry name" value="APYRASEFAMLY"/>
</dbReference>
<dbReference type="InterPro" id="IPR029052">
    <property type="entry name" value="Metallo-depent_PP-like"/>
</dbReference>
<dbReference type="RefSeq" id="WP_094838659.1">
    <property type="nucleotide sequence ID" value="NZ_NEVQ01000019.1"/>
</dbReference>
<dbReference type="InterPro" id="IPR008334">
    <property type="entry name" value="5'-Nucleotdase_C"/>
</dbReference>
<dbReference type="EMBL" id="NEVQ01000019">
    <property type="protein sequence ID" value="OZI53102.1"/>
    <property type="molecule type" value="Genomic_DNA"/>
</dbReference>
<dbReference type="PANTHER" id="PTHR11575:SF24">
    <property type="entry name" value="5'-NUCLEOTIDASE"/>
    <property type="match status" value="1"/>
</dbReference>
<evidence type="ECO:0000256" key="2">
    <source>
        <dbReference type="ARBA" id="ARBA00022729"/>
    </source>
</evidence>
<dbReference type="GO" id="GO:0008253">
    <property type="term" value="F:5'-nucleotidase activity"/>
    <property type="evidence" value="ECO:0007669"/>
    <property type="project" value="TreeGrafter"/>
</dbReference>
<keyword evidence="3" id="KW-0378">Hydrolase</keyword>
<dbReference type="InterPro" id="IPR004843">
    <property type="entry name" value="Calcineurin-like_PHP"/>
</dbReference>
<dbReference type="SUPFAM" id="SSF55816">
    <property type="entry name" value="5'-nucleotidase (syn. UDP-sugar hydrolase), C-terminal domain"/>
    <property type="match status" value="1"/>
</dbReference>
<evidence type="ECO:0000256" key="3">
    <source>
        <dbReference type="RuleBase" id="RU362119"/>
    </source>
</evidence>
<feature type="domain" description="Calcineurin-like phosphoesterase" evidence="4">
    <location>
        <begin position="46"/>
        <end position="279"/>
    </location>
</feature>
<dbReference type="GO" id="GO:0009166">
    <property type="term" value="P:nucleotide catabolic process"/>
    <property type="evidence" value="ECO:0007669"/>
    <property type="project" value="InterPro"/>
</dbReference>
<keyword evidence="7" id="KW-1185">Reference proteome</keyword>
<gene>
    <name evidence="6" type="ORF">CAL20_19085</name>
</gene>
<dbReference type="GO" id="GO:0030288">
    <property type="term" value="C:outer membrane-bounded periplasmic space"/>
    <property type="evidence" value="ECO:0007669"/>
    <property type="project" value="TreeGrafter"/>
</dbReference>
<comment type="caution">
    <text evidence="6">The sequence shown here is derived from an EMBL/GenBank/DDBJ whole genome shotgun (WGS) entry which is preliminary data.</text>
</comment>
<sequence>MKNWKRTTQVLLLSSLTLLAACSNSDDDDDDDASPPTPPVSQAMDLTILHINDHHSNLDSKSRTLLLKNAAGTQTEATVDAGGFPRVTAAINELATASPNVLKLHAGDAMTGTLYFNRAGEAGEADAALMNTVCFDAMTLGNHEFDKGDSGLHRFIELLHAGTCQTPLLSANVSFGPNSPLNAANAPNWVQPSITLERGGQSIGLIGLTIAGKTQQSSSPDPGTTFSDETEAAQTQIDALRAKGVNKIIVMSHIGYSYDKEIIPNLSGVDVVVGGDSHSLLGPGAMETYDAGTPAGAYPTELTDKDGKRVCLVQAWEYAQVVGELKVSFDANGDVTSCSGTPHVLIGDTLTVGGTAPNPADAAAMQADIEASGFLRVQAPDANATQTLQPFKEQVDTYSQSVVANVPQELCSRRVPGGPGSVDYSRSSAACNAEGSVSLRGGDIQQLVAQAYLEVANAEYGGADISLQSGGGVRVPLHGNVTAANVIEVLPFGNMLWRLDITGTEVIGMLEDGLEAVYGDGGTTGPYPYTGGLRYDVNSLAAKGSRVSNVEVFDSAANTWQSLNATRTYKLFVLSFNATGGDGYTTLANVPDERRQDIGVLDADVLQTYIDMQAKDANTNLPILNRLPVELYSTKSYVE</sequence>
<evidence type="ECO:0000259" key="5">
    <source>
        <dbReference type="Pfam" id="PF02872"/>
    </source>
</evidence>
<dbReference type="PROSITE" id="PS00786">
    <property type="entry name" value="5_NUCLEOTIDASE_2"/>
    <property type="match status" value="1"/>
</dbReference>
<dbReference type="PANTHER" id="PTHR11575">
    <property type="entry name" value="5'-NUCLEOTIDASE-RELATED"/>
    <property type="match status" value="1"/>
</dbReference>
<dbReference type="SUPFAM" id="SSF56300">
    <property type="entry name" value="Metallo-dependent phosphatases"/>
    <property type="match status" value="1"/>
</dbReference>
<organism evidence="6 7">
    <name type="scientific">Bordetella genomosp. 4</name>
    <dbReference type="NCBI Taxonomy" id="463044"/>
    <lineage>
        <taxon>Bacteria</taxon>
        <taxon>Pseudomonadati</taxon>
        <taxon>Pseudomonadota</taxon>
        <taxon>Betaproteobacteria</taxon>
        <taxon>Burkholderiales</taxon>
        <taxon>Alcaligenaceae</taxon>
        <taxon>Bordetella</taxon>
    </lineage>
</organism>
<keyword evidence="2 3" id="KW-0732">Signal</keyword>
<evidence type="ECO:0000313" key="7">
    <source>
        <dbReference type="Proteomes" id="UP000216885"/>
    </source>
</evidence>
<dbReference type="PROSITE" id="PS00785">
    <property type="entry name" value="5_NUCLEOTIDASE_1"/>
    <property type="match status" value="1"/>
</dbReference>
<dbReference type="GO" id="GO:0008768">
    <property type="term" value="F:UDP-sugar diphosphatase activity"/>
    <property type="evidence" value="ECO:0007669"/>
    <property type="project" value="TreeGrafter"/>
</dbReference>
<dbReference type="GO" id="GO:0046872">
    <property type="term" value="F:metal ion binding"/>
    <property type="evidence" value="ECO:0007669"/>
    <property type="project" value="InterPro"/>
</dbReference>
<dbReference type="InterPro" id="IPR036907">
    <property type="entry name" value="5'-Nucleotdase_C_sf"/>
</dbReference>
<dbReference type="Gene3D" id="3.90.780.10">
    <property type="entry name" value="5'-Nucleotidase, C-terminal domain"/>
    <property type="match status" value="1"/>
</dbReference>
<dbReference type="Pfam" id="PF00149">
    <property type="entry name" value="Metallophos"/>
    <property type="match status" value="1"/>
</dbReference>
<accession>A0A261TVD3</accession>
<dbReference type="AlphaFoldDB" id="A0A261TVD3"/>
<name>A0A261TVD3_9BORD</name>
<reference evidence="6 7" key="1">
    <citation type="submission" date="2017-05" db="EMBL/GenBank/DDBJ databases">
        <title>Complete and WGS of Bordetella genogroups.</title>
        <authorList>
            <person name="Spilker T."/>
            <person name="LiPuma J."/>
        </authorList>
    </citation>
    <scope>NUCLEOTIDE SEQUENCE [LARGE SCALE GENOMIC DNA]</scope>
    <source>
        <strain evidence="6 7">AU9919</strain>
    </source>
</reference>
<dbReference type="InterPro" id="IPR006146">
    <property type="entry name" value="5'-Nucleotdase_CS"/>
</dbReference>
<protein>
    <submittedName>
        <fullName evidence="6">Bifunctional metallophosphatase/5'-nucleotidase</fullName>
    </submittedName>
</protein>
<feature type="domain" description="5'-Nucleotidase C-terminal" evidence="5">
    <location>
        <begin position="439"/>
        <end position="588"/>
    </location>
</feature>
<proteinExistence type="inferred from homology"/>
<feature type="chain" id="PRO_5011823030" evidence="3">
    <location>
        <begin position="21"/>
        <end position="639"/>
    </location>
</feature>
<dbReference type="GO" id="GO:0000166">
    <property type="term" value="F:nucleotide binding"/>
    <property type="evidence" value="ECO:0007669"/>
    <property type="project" value="UniProtKB-KW"/>
</dbReference>
<dbReference type="Proteomes" id="UP000216885">
    <property type="component" value="Unassembled WGS sequence"/>
</dbReference>
<comment type="similarity">
    <text evidence="1 3">Belongs to the 5'-nucleotidase family.</text>
</comment>
<keyword evidence="3" id="KW-0547">Nucleotide-binding</keyword>
<dbReference type="Pfam" id="PF02872">
    <property type="entry name" value="5_nucleotid_C"/>
    <property type="match status" value="1"/>
</dbReference>